<evidence type="ECO:0000313" key="3">
    <source>
        <dbReference type="EMBL" id="GIY65536.1"/>
    </source>
</evidence>
<comment type="caution">
    <text evidence="3">The sequence shown here is derived from an EMBL/GenBank/DDBJ whole genome shotgun (WGS) entry which is preliminary data.</text>
</comment>
<evidence type="ECO:0000313" key="4">
    <source>
        <dbReference type="Proteomes" id="UP001054945"/>
    </source>
</evidence>
<dbReference type="SMART" id="SM00192">
    <property type="entry name" value="LDLa"/>
    <property type="match status" value="1"/>
</dbReference>
<sequence length="69" mass="7375">MDIIEEKKGTLSGVVRGTSCNCSVNHFACTTPSMAIAPASPVRWRCDSDDDCGDGSDEIDCGEFLIIAY</sequence>
<dbReference type="SUPFAM" id="SSF57424">
    <property type="entry name" value="LDL receptor-like module"/>
    <property type="match status" value="1"/>
</dbReference>
<feature type="disulfide bond" evidence="2">
    <location>
        <begin position="46"/>
        <end position="61"/>
    </location>
</feature>
<dbReference type="InterPro" id="IPR002172">
    <property type="entry name" value="LDrepeatLR_classA_rpt"/>
</dbReference>
<protein>
    <submittedName>
        <fullName evidence="3">Uncharacterized protein</fullName>
    </submittedName>
</protein>
<keyword evidence="1 2" id="KW-1015">Disulfide bond</keyword>
<dbReference type="AlphaFoldDB" id="A0AAV4V6G2"/>
<accession>A0AAV4V6G2</accession>
<dbReference type="PROSITE" id="PS50068">
    <property type="entry name" value="LDLRA_2"/>
    <property type="match status" value="1"/>
</dbReference>
<evidence type="ECO:0000256" key="2">
    <source>
        <dbReference type="PROSITE-ProRule" id="PRU00124"/>
    </source>
</evidence>
<dbReference type="Proteomes" id="UP001054945">
    <property type="component" value="Unassembled WGS sequence"/>
</dbReference>
<dbReference type="InterPro" id="IPR036055">
    <property type="entry name" value="LDL_receptor-like_sf"/>
</dbReference>
<dbReference type="EMBL" id="BPLR01014003">
    <property type="protein sequence ID" value="GIY65536.1"/>
    <property type="molecule type" value="Genomic_DNA"/>
</dbReference>
<reference evidence="3 4" key="1">
    <citation type="submission" date="2021-06" db="EMBL/GenBank/DDBJ databases">
        <title>Caerostris extrusa draft genome.</title>
        <authorList>
            <person name="Kono N."/>
            <person name="Arakawa K."/>
        </authorList>
    </citation>
    <scope>NUCLEOTIDE SEQUENCE [LARGE SCALE GENOMIC DNA]</scope>
</reference>
<keyword evidence="4" id="KW-1185">Reference proteome</keyword>
<comment type="caution">
    <text evidence="2">Lacks conserved residue(s) required for the propagation of feature annotation.</text>
</comment>
<dbReference type="Pfam" id="PF00057">
    <property type="entry name" value="Ldl_recept_a"/>
    <property type="match status" value="1"/>
</dbReference>
<organism evidence="3 4">
    <name type="scientific">Caerostris extrusa</name>
    <name type="common">Bark spider</name>
    <name type="synonym">Caerostris bankana</name>
    <dbReference type="NCBI Taxonomy" id="172846"/>
    <lineage>
        <taxon>Eukaryota</taxon>
        <taxon>Metazoa</taxon>
        <taxon>Ecdysozoa</taxon>
        <taxon>Arthropoda</taxon>
        <taxon>Chelicerata</taxon>
        <taxon>Arachnida</taxon>
        <taxon>Araneae</taxon>
        <taxon>Araneomorphae</taxon>
        <taxon>Entelegynae</taxon>
        <taxon>Araneoidea</taxon>
        <taxon>Araneidae</taxon>
        <taxon>Caerostris</taxon>
    </lineage>
</organism>
<evidence type="ECO:0000256" key="1">
    <source>
        <dbReference type="ARBA" id="ARBA00023157"/>
    </source>
</evidence>
<name>A0AAV4V6G2_CAEEX</name>
<proteinExistence type="predicted"/>
<gene>
    <name evidence="3" type="ORF">CEXT_166421</name>
</gene>
<dbReference type="Gene3D" id="4.10.400.10">
    <property type="entry name" value="Low-density Lipoprotein Receptor"/>
    <property type="match status" value="1"/>
</dbReference>